<reference evidence="1 2" key="1">
    <citation type="submission" date="2020-06" db="EMBL/GenBank/DDBJ databases">
        <title>Transcriptomic and genomic resources for Thalictrum thalictroides and T. hernandezii: Facilitating candidate gene discovery in an emerging model plant lineage.</title>
        <authorList>
            <person name="Arias T."/>
            <person name="Riano-Pachon D.M."/>
            <person name="Di Stilio V.S."/>
        </authorList>
    </citation>
    <scope>NUCLEOTIDE SEQUENCE [LARGE SCALE GENOMIC DNA]</scope>
    <source>
        <strain evidence="2">cv. WT478/WT964</strain>
        <tissue evidence="1">Leaves</tissue>
    </source>
</reference>
<dbReference type="AlphaFoldDB" id="A0A7J6W1Y2"/>
<comment type="caution">
    <text evidence="1">The sequence shown here is derived from an EMBL/GenBank/DDBJ whole genome shotgun (WGS) entry which is preliminary data.</text>
</comment>
<organism evidence="1 2">
    <name type="scientific">Thalictrum thalictroides</name>
    <name type="common">Rue-anemone</name>
    <name type="synonym">Anemone thalictroides</name>
    <dbReference type="NCBI Taxonomy" id="46969"/>
    <lineage>
        <taxon>Eukaryota</taxon>
        <taxon>Viridiplantae</taxon>
        <taxon>Streptophyta</taxon>
        <taxon>Embryophyta</taxon>
        <taxon>Tracheophyta</taxon>
        <taxon>Spermatophyta</taxon>
        <taxon>Magnoliopsida</taxon>
        <taxon>Ranunculales</taxon>
        <taxon>Ranunculaceae</taxon>
        <taxon>Thalictroideae</taxon>
        <taxon>Thalictrum</taxon>
    </lineage>
</organism>
<evidence type="ECO:0008006" key="3">
    <source>
        <dbReference type="Google" id="ProtNLM"/>
    </source>
</evidence>
<proteinExistence type="predicted"/>
<gene>
    <name evidence="1" type="ORF">FRX31_019035</name>
</gene>
<dbReference type="Gene3D" id="3.30.40.10">
    <property type="entry name" value="Zinc/RING finger domain, C3HC4 (zinc finger)"/>
    <property type="match status" value="1"/>
</dbReference>
<dbReference type="Proteomes" id="UP000554482">
    <property type="component" value="Unassembled WGS sequence"/>
</dbReference>
<protein>
    <recommendedName>
        <fullName evidence="3">RING-type domain-containing protein</fullName>
    </recommendedName>
</protein>
<keyword evidence="2" id="KW-1185">Reference proteome</keyword>
<evidence type="ECO:0000313" key="2">
    <source>
        <dbReference type="Proteomes" id="UP000554482"/>
    </source>
</evidence>
<dbReference type="EMBL" id="JABWDY010022882">
    <property type="protein sequence ID" value="KAF5191374.1"/>
    <property type="molecule type" value="Genomic_DNA"/>
</dbReference>
<dbReference type="InterPro" id="IPR013083">
    <property type="entry name" value="Znf_RING/FYVE/PHD"/>
</dbReference>
<name>A0A7J6W1Y2_THATH</name>
<dbReference type="SUPFAM" id="SSF57850">
    <property type="entry name" value="RING/U-box"/>
    <property type="match status" value="1"/>
</dbReference>
<accession>A0A7J6W1Y2</accession>
<sequence length="217" mass="24725">MDVALSISCRNIEDDYVIDLHEDDGLSLYVSTFVKNLNVVHSYSLNTKKTLFVVEVHVNQKKFWQAKVDLPGHDADGEIVQLATLTTSFANDFSFEFDDLTTLEEPKPSKVTVILEIGVARCVYVPYDHRGEKIMQRNLQCSSSHDDDEFEMDKKFEKDGMDDDDCPVCHCMLLMEPNITRMPCGLLLHTKCLSKWLPLRRSPIWGPDGSIHGDVKE</sequence>
<evidence type="ECO:0000313" key="1">
    <source>
        <dbReference type="EMBL" id="KAF5191374.1"/>
    </source>
</evidence>